<comment type="similarity">
    <text evidence="1 5">Belongs to the D-isomer specific 2-hydroxyacid dehydrogenase family.</text>
</comment>
<dbReference type="InterPro" id="IPR036291">
    <property type="entry name" value="NAD(P)-bd_dom_sf"/>
</dbReference>
<evidence type="ECO:0000259" key="7">
    <source>
        <dbReference type="Pfam" id="PF02826"/>
    </source>
</evidence>
<keyword evidence="4" id="KW-0520">NAD</keyword>
<dbReference type="InterPro" id="IPR050857">
    <property type="entry name" value="D-2-hydroxyacid_DH"/>
</dbReference>
<dbReference type="PANTHER" id="PTHR42789">
    <property type="entry name" value="D-ISOMER SPECIFIC 2-HYDROXYACID DEHYDROGENASE FAMILY PROTEIN (AFU_ORTHOLOGUE AFUA_6G10090)"/>
    <property type="match status" value="1"/>
</dbReference>
<evidence type="ECO:0000259" key="6">
    <source>
        <dbReference type="Pfam" id="PF00389"/>
    </source>
</evidence>
<dbReference type="SUPFAM" id="SSF52283">
    <property type="entry name" value="Formate/glycerate dehydrogenase catalytic domain-like"/>
    <property type="match status" value="1"/>
</dbReference>
<accession>A0A4R7BT40</accession>
<dbReference type="GO" id="GO:0051287">
    <property type="term" value="F:NAD binding"/>
    <property type="evidence" value="ECO:0007669"/>
    <property type="project" value="InterPro"/>
</dbReference>
<name>A0A4R7BT40_9HYPH</name>
<keyword evidence="9" id="KW-1185">Reference proteome</keyword>
<dbReference type="RefSeq" id="WP_133772206.1">
    <property type="nucleotide sequence ID" value="NZ_SNZR01000014.1"/>
</dbReference>
<dbReference type="PANTHER" id="PTHR42789:SF1">
    <property type="entry name" value="D-ISOMER SPECIFIC 2-HYDROXYACID DEHYDROGENASE FAMILY PROTEIN (AFU_ORTHOLOGUE AFUA_6G10090)"/>
    <property type="match status" value="1"/>
</dbReference>
<evidence type="ECO:0000256" key="3">
    <source>
        <dbReference type="ARBA" id="ARBA00023002"/>
    </source>
</evidence>
<dbReference type="GO" id="GO:0016616">
    <property type="term" value="F:oxidoreductase activity, acting on the CH-OH group of donors, NAD or NADP as acceptor"/>
    <property type="evidence" value="ECO:0007669"/>
    <property type="project" value="InterPro"/>
</dbReference>
<dbReference type="InterPro" id="IPR029752">
    <property type="entry name" value="D-isomer_DH_CS1"/>
</dbReference>
<keyword evidence="2" id="KW-0028">Amino-acid biosynthesis</keyword>
<dbReference type="Gene3D" id="3.40.50.720">
    <property type="entry name" value="NAD(P)-binding Rossmann-like Domain"/>
    <property type="match status" value="2"/>
</dbReference>
<protein>
    <submittedName>
        <fullName evidence="8">Phosphoglycerate dehydrogenase-like enzyme</fullName>
    </submittedName>
</protein>
<organism evidence="8 9">
    <name type="scientific">Enterovirga rhinocerotis</name>
    <dbReference type="NCBI Taxonomy" id="1339210"/>
    <lineage>
        <taxon>Bacteria</taxon>
        <taxon>Pseudomonadati</taxon>
        <taxon>Pseudomonadota</taxon>
        <taxon>Alphaproteobacteria</taxon>
        <taxon>Hyphomicrobiales</taxon>
        <taxon>Methylobacteriaceae</taxon>
        <taxon>Enterovirga</taxon>
    </lineage>
</organism>
<dbReference type="Pfam" id="PF00389">
    <property type="entry name" value="2-Hacid_dh"/>
    <property type="match status" value="1"/>
</dbReference>
<evidence type="ECO:0000256" key="2">
    <source>
        <dbReference type="ARBA" id="ARBA00022605"/>
    </source>
</evidence>
<dbReference type="PROSITE" id="PS00671">
    <property type="entry name" value="D_2_HYDROXYACID_DH_3"/>
    <property type="match status" value="1"/>
</dbReference>
<dbReference type="FunFam" id="3.40.50.720:FF:000203">
    <property type="entry name" value="D-3-phosphoglycerate dehydrogenase (SerA)"/>
    <property type="match status" value="1"/>
</dbReference>
<gene>
    <name evidence="8" type="ORF">EV668_3399</name>
</gene>
<proteinExistence type="inferred from homology"/>
<dbReference type="InterPro" id="IPR006140">
    <property type="entry name" value="D-isomer_DH_NAD-bd"/>
</dbReference>
<dbReference type="InterPro" id="IPR029753">
    <property type="entry name" value="D-isomer_DH_CS"/>
</dbReference>
<dbReference type="SUPFAM" id="SSF51735">
    <property type="entry name" value="NAD(P)-binding Rossmann-fold domains"/>
    <property type="match status" value="1"/>
</dbReference>
<feature type="domain" description="D-isomer specific 2-hydroxyacid dehydrogenase catalytic" evidence="6">
    <location>
        <begin position="20"/>
        <end position="318"/>
    </location>
</feature>
<reference evidence="8 9" key="1">
    <citation type="submission" date="2019-03" db="EMBL/GenBank/DDBJ databases">
        <title>Genomic Encyclopedia of Type Strains, Phase IV (KMG-IV): sequencing the most valuable type-strain genomes for metagenomic binning, comparative biology and taxonomic classification.</title>
        <authorList>
            <person name="Goeker M."/>
        </authorList>
    </citation>
    <scope>NUCLEOTIDE SEQUENCE [LARGE SCALE GENOMIC DNA]</scope>
    <source>
        <strain evidence="8 9">DSM 25903</strain>
    </source>
</reference>
<dbReference type="Proteomes" id="UP000295122">
    <property type="component" value="Unassembled WGS sequence"/>
</dbReference>
<evidence type="ECO:0000256" key="1">
    <source>
        <dbReference type="ARBA" id="ARBA00005854"/>
    </source>
</evidence>
<dbReference type="CDD" id="cd12169">
    <property type="entry name" value="PGDH_like_1"/>
    <property type="match status" value="1"/>
</dbReference>
<comment type="caution">
    <text evidence="8">The sequence shown here is derived from an EMBL/GenBank/DDBJ whole genome shotgun (WGS) entry which is preliminary data.</text>
</comment>
<feature type="domain" description="D-isomer specific 2-hydroxyacid dehydrogenase NAD-binding" evidence="7">
    <location>
        <begin position="113"/>
        <end position="287"/>
    </location>
</feature>
<evidence type="ECO:0000256" key="4">
    <source>
        <dbReference type="ARBA" id="ARBA00023027"/>
    </source>
</evidence>
<evidence type="ECO:0000256" key="5">
    <source>
        <dbReference type="RuleBase" id="RU003719"/>
    </source>
</evidence>
<dbReference type="PROSITE" id="PS00065">
    <property type="entry name" value="D_2_HYDROXYACID_DH_1"/>
    <property type="match status" value="1"/>
</dbReference>
<dbReference type="AlphaFoldDB" id="A0A4R7BT40"/>
<dbReference type="OrthoDB" id="9793626at2"/>
<sequence>MSRARIALIDDYQGTALASADWSRLDAETVVFRDPWRSEDHAAEALRDFDIISLIRERTAFPASLIARLPRLKLLSMTGHRTTTLDAKACTENGIVVTFTTSPASEAAAELAVGLMLACARDIPTADAAMRRGGWQEGRRMGMPLMGARLGIVGLGKLGSKVAAVGRAFGMDVTAWSPNLTPERAVAGSARLVGKDELFAAADIVSVHLTLSDRTRGIIGRDDLARMKPGAILVNTARGPLIDEAALLQALEEGRIKAGLDVYDVEPLPADHPFRTLPNVVLAPHLGYVVGDAFAHFFKASFDNIEAYLAGAPTNVLNPEVIGRERPR</sequence>
<dbReference type="EMBL" id="SNZR01000014">
    <property type="protein sequence ID" value="TDR88914.1"/>
    <property type="molecule type" value="Genomic_DNA"/>
</dbReference>
<evidence type="ECO:0000313" key="9">
    <source>
        <dbReference type="Proteomes" id="UP000295122"/>
    </source>
</evidence>
<dbReference type="GO" id="GO:0008652">
    <property type="term" value="P:amino acid biosynthetic process"/>
    <property type="evidence" value="ECO:0007669"/>
    <property type="project" value="UniProtKB-KW"/>
</dbReference>
<dbReference type="Pfam" id="PF02826">
    <property type="entry name" value="2-Hacid_dh_C"/>
    <property type="match status" value="1"/>
</dbReference>
<keyword evidence="3 5" id="KW-0560">Oxidoreductase</keyword>
<dbReference type="InterPro" id="IPR006139">
    <property type="entry name" value="D-isomer_2_OHA_DH_cat_dom"/>
</dbReference>
<evidence type="ECO:0000313" key="8">
    <source>
        <dbReference type="EMBL" id="TDR88914.1"/>
    </source>
</evidence>